<dbReference type="PANTHER" id="PTHR44899:SF3">
    <property type="entry name" value="SERINE_THREONINE-PROTEIN KINASE NEK1"/>
    <property type="match status" value="1"/>
</dbReference>
<dbReference type="InterPro" id="IPR051131">
    <property type="entry name" value="NEK_Ser/Thr_kinase_NIMA"/>
</dbReference>
<dbReference type="Pfam" id="PF00069">
    <property type="entry name" value="Pkinase"/>
    <property type="match status" value="1"/>
</dbReference>
<keyword evidence="13" id="KW-1185">Reference proteome</keyword>
<dbReference type="AlphaFoldDB" id="A0AAE0VPL1"/>
<dbReference type="SUPFAM" id="SSF56112">
    <property type="entry name" value="Protein kinase-like (PK-like)"/>
    <property type="match status" value="1"/>
</dbReference>
<name>A0AAE0VPL1_9BIVA</name>
<comment type="similarity">
    <text evidence="1">Belongs to the protein kinase superfamily. NEK Ser/Thr protein kinase family. NIMA subfamily.</text>
</comment>
<reference evidence="12" key="1">
    <citation type="journal article" date="2021" name="Genome Biol. Evol.">
        <title>A High-Quality Reference Genome for a Parasitic Bivalve with Doubly Uniparental Inheritance (Bivalvia: Unionida).</title>
        <authorList>
            <person name="Smith C.H."/>
        </authorList>
    </citation>
    <scope>NUCLEOTIDE SEQUENCE</scope>
    <source>
        <strain evidence="12">CHS0354</strain>
    </source>
</reference>
<keyword evidence="6" id="KW-0418">Kinase</keyword>
<evidence type="ECO:0000259" key="11">
    <source>
        <dbReference type="PROSITE" id="PS50011"/>
    </source>
</evidence>
<dbReference type="FunFam" id="3.30.200.20:FF:000097">
    <property type="entry name" value="Probable serine/threonine-protein kinase nek1"/>
    <property type="match status" value="1"/>
</dbReference>
<dbReference type="SMART" id="SM00220">
    <property type="entry name" value="S_TKc"/>
    <property type="match status" value="1"/>
</dbReference>
<evidence type="ECO:0000256" key="9">
    <source>
        <dbReference type="ARBA" id="ARBA00048679"/>
    </source>
</evidence>
<dbReference type="GO" id="GO:0004674">
    <property type="term" value="F:protein serine/threonine kinase activity"/>
    <property type="evidence" value="ECO:0007669"/>
    <property type="project" value="UniProtKB-KW"/>
</dbReference>
<protein>
    <recommendedName>
        <fullName evidence="2">non-specific serine/threonine protein kinase</fullName>
        <ecNumber evidence="2">2.7.11.1</ecNumber>
    </recommendedName>
</protein>
<feature type="binding site" evidence="10">
    <location>
        <position position="39"/>
    </location>
    <ligand>
        <name>ATP</name>
        <dbReference type="ChEBI" id="CHEBI:30616"/>
    </ligand>
</feature>
<evidence type="ECO:0000256" key="3">
    <source>
        <dbReference type="ARBA" id="ARBA00022527"/>
    </source>
</evidence>
<evidence type="ECO:0000256" key="1">
    <source>
        <dbReference type="ARBA" id="ARBA00010886"/>
    </source>
</evidence>
<dbReference type="CDD" id="cd08215">
    <property type="entry name" value="STKc_Nek"/>
    <property type="match status" value="1"/>
</dbReference>
<feature type="domain" description="Protein kinase" evidence="11">
    <location>
        <begin position="9"/>
        <end position="266"/>
    </location>
</feature>
<reference evidence="12" key="3">
    <citation type="submission" date="2023-05" db="EMBL/GenBank/DDBJ databases">
        <authorList>
            <person name="Smith C.H."/>
        </authorList>
    </citation>
    <scope>NUCLEOTIDE SEQUENCE</scope>
    <source>
        <strain evidence="12">CHS0354</strain>
        <tissue evidence="12">Mantle</tissue>
    </source>
</reference>
<keyword evidence="7 10" id="KW-0067">ATP-binding</keyword>
<evidence type="ECO:0000256" key="5">
    <source>
        <dbReference type="ARBA" id="ARBA00022741"/>
    </source>
</evidence>
<evidence type="ECO:0000313" key="13">
    <source>
        <dbReference type="Proteomes" id="UP001195483"/>
    </source>
</evidence>
<reference evidence="12" key="2">
    <citation type="journal article" date="2021" name="Genome Biol. Evol.">
        <title>Developing a high-quality reference genome for a parasitic bivalve with doubly uniparental inheritance (Bivalvia: Unionida).</title>
        <authorList>
            <person name="Smith C.H."/>
        </authorList>
    </citation>
    <scope>NUCLEOTIDE SEQUENCE</scope>
    <source>
        <strain evidence="12">CHS0354</strain>
        <tissue evidence="12">Mantle</tissue>
    </source>
</reference>
<dbReference type="Proteomes" id="UP001195483">
    <property type="component" value="Unassembled WGS sequence"/>
</dbReference>
<evidence type="ECO:0000256" key="8">
    <source>
        <dbReference type="ARBA" id="ARBA00047899"/>
    </source>
</evidence>
<evidence type="ECO:0000313" key="12">
    <source>
        <dbReference type="EMBL" id="KAK3585913.1"/>
    </source>
</evidence>
<comment type="catalytic activity">
    <reaction evidence="8">
        <text>L-threonyl-[protein] + ATP = O-phospho-L-threonyl-[protein] + ADP + H(+)</text>
        <dbReference type="Rhea" id="RHEA:46608"/>
        <dbReference type="Rhea" id="RHEA-COMP:11060"/>
        <dbReference type="Rhea" id="RHEA-COMP:11605"/>
        <dbReference type="ChEBI" id="CHEBI:15378"/>
        <dbReference type="ChEBI" id="CHEBI:30013"/>
        <dbReference type="ChEBI" id="CHEBI:30616"/>
        <dbReference type="ChEBI" id="CHEBI:61977"/>
        <dbReference type="ChEBI" id="CHEBI:456216"/>
        <dbReference type="EC" id="2.7.11.1"/>
    </reaction>
</comment>
<dbReference type="PRINTS" id="PR00109">
    <property type="entry name" value="TYRKINASE"/>
</dbReference>
<evidence type="ECO:0000256" key="2">
    <source>
        <dbReference type="ARBA" id="ARBA00012513"/>
    </source>
</evidence>
<gene>
    <name evidence="12" type="ORF">CHS0354_038450</name>
</gene>
<comment type="catalytic activity">
    <reaction evidence="9">
        <text>L-seryl-[protein] + ATP = O-phospho-L-seryl-[protein] + ADP + H(+)</text>
        <dbReference type="Rhea" id="RHEA:17989"/>
        <dbReference type="Rhea" id="RHEA-COMP:9863"/>
        <dbReference type="Rhea" id="RHEA-COMP:11604"/>
        <dbReference type="ChEBI" id="CHEBI:15378"/>
        <dbReference type="ChEBI" id="CHEBI:29999"/>
        <dbReference type="ChEBI" id="CHEBI:30616"/>
        <dbReference type="ChEBI" id="CHEBI:83421"/>
        <dbReference type="ChEBI" id="CHEBI:456216"/>
        <dbReference type="EC" id="2.7.11.1"/>
    </reaction>
</comment>
<dbReference type="InterPro" id="IPR017441">
    <property type="entry name" value="Protein_kinase_ATP_BS"/>
</dbReference>
<comment type="caution">
    <text evidence="12">The sequence shown here is derived from an EMBL/GenBank/DDBJ whole genome shotgun (WGS) entry which is preliminary data.</text>
</comment>
<dbReference type="GO" id="GO:0005524">
    <property type="term" value="F:ATP binding"/>
    <property type="evidence" value="ECO:0007669"/>
    <property type="project" value="UniProtKB-UniRule"/>
</dbReference>
<dbReference type="EMBL" id="JAEAOA010002240">
    <property type="protein sequence ID" value="KAK3585913.1"/>
    <property type="molecule type" value="Genomic_DNA"/>
</dbReference>
<sequence>MACDTMDEFLYERTLGEGAFGKVYLVSTSEDNGNKYAMKVINLTTSKPEERAMALQEAEVLRKFNHPYVLHYNTSFEDEGMLYIVTEYCPNGDLSEYLEAQQDKGAKLEEKQILTWFLQTAEALKYLHGLNALHRDLKSPNIFLDANYDVRLGDMGLTKVLENPNAKAVTFCGSPYYMSPEIFSCKPYDSKSDIWALGVIVYEMSTLERPFEAMLMHQLVFKIVHGSLPKMPVGYSEGLVDLITAMLSKDPVMRPTAAEIVNHAIFKNLKFTRPAPRKTPTKHSAKSASRTLWGSIIMGKSTAMASKYADDDLLANISAEKYKGAGSSKSKTVKNTNWNKTLTSSQVELEFTEEDKERTLKASQQTESQAMDVLALVIRTLTGIFPKGDPGGKPMEATRPQEKEAMLLRNIEQLQYYCMKVLDNDQAKFQKAYDILGTEKQDSKLEESLIKLLGGETWALIGVQLMYLKNFEYNIMKLQQQKKPVPTKTTKKGK</sequence>
<organism evidence="12 13">
    <name type="scientific">Potamilus streckersoni</name>
    <dbReference type="NCBI Taxonomy" id="2493646"/>
    <lineage>
        <taxon>Eukaryota</taxon>
        <taxon>Metazoa</taxon>
        <taxon>Spiralia</taxon>
        <taxon>Lophotrochozoa</taxon>
        <taxon>Mollusca</taxon>
        <taxon>Bivalvia</taxon>
        <taxon>Autobranchia</taxon>
        <taxon>Heteroconchia</taxon>
        <taxon>Palaeoheterodonta</taxon>
        <taxon>Unionida</taxon>
        <taxon>Unionoidea</taxon>
        <taxon>Unionidae</taxon>
        <taxon>Ambleminae</taxon>
        <taxon>Lampsilini</taxon>
        <taxon>Potamilus</taxon>
    </lineage>
</organism>
<proteinExistence type="inferred from homology"/>
<dbReference type="Gene3D" id="1.10.510.10">
    <property type="entry name" value="Transferase(Phosphotransferase) domain 1"/>
    <property type="match status" value="1"/>
</dbReference>
<dbReference type="InterPro" id="IPR001245">
    <property type="entry name" value="Ser-Thr/Tyr_kinase_cat_dom"/>
</dbReference>
<keyword evidence="4" id="KW-0808">Transferase</keyword>
<evidence type="ECO:0000256" key="6">
    <source>
        <dbReference type="ARBA" id="ARBA00022777"/>
    </source>
</evidence>
<dbReference type="PROSITE" id="PS50011">
    <property type="entry name" value="PROTEIN_KINASE_DOM"/>
    <property type="match status" value="1"/>
</dbReference>
<dbReference type="InterPro" id="IPR000719">
    <property type="entry name" value="Prot_kinase_dom"/>
</dbReference>
<keyword evidence="5 10" id="KW-0547">Nucleotide-binding</keyword>
<dbReference type="PROSITE" id="PS00107">
    <property type="entry name" value="PROTEIN_KINASE_ATP"/>
    <property type="match status" value="1"/>
</dbReference>
<dbReference type="InterPro" id="IPR011009">
    <property type="entry name" value="Kinase-like_dom_sf"/>
</dbReference>
<evidence type="ECO:0000256" key="4">
    <source>
        <dbReference type="ARBA" id="ARBA00022679"/>
    </source>
</evidence>
<keyword evidence="3" id="KW-0723">Serine/threonine-protein kinase</keyword>
<evidence type="ECO:0000256" key="7">
    <source>
        <dbReference type="ARBA" id="ARBA00022840"/>
    </source>
</evidence>
<dbReference type="PANTHER" id="PTHR44899">
    <property type="entry name" value="CAMK FAMILY PROTEIN KINASE"/>
    <property type="match status" value="1"/>
</dbReference>
<accession>A0AAE0VPL1</accession>
<dbReference type="EC" id="2.7.11.1" evidence="2"/>
<evidence type="ECO:0000256" key="10">
    <source>
        <dbReference type="PROSITE-ProRule" id="PRU10141"/>
    </source>
</evidence>